<evidence type="ECO:0000313" key="2">
    <source>
        <dbReference type="EMBL" id="QGM48249.1"/>
    </source>
</evidence>
<evidence type="ECO:0000313" key="3">
    <source>
        <dbReference type="Proteomes" id="UP000309061"/>
    </source>
</evidence>
<organism evidence="2 3">
    <name type="scientific">Methylocystis heyeri</name>
    <dbReference type="NCBI Taxonomy" id="391905"/>
    <lineage>
        <taxon>Bacteria</taxon>
        <taxon>Pseudomonadati</taxon>
        <taxon>Pseudomonadota</taxon>
        <taxon>Alphaproteobacteria</taxon>
        <taxon>Hyphomicrobiales</taxon>
        <taxon>Methylocystaceae</taxon>
        <taxon>Methylocystis</taxon>
    </lineage>
</organism>
<geneLocation type="plasmid" evidence="2">
    <name>unnamed1</name>
</geneLocation>
<dbReference type="EMBL" id="CP046053">
    <property type="protein sequence ID" value="QGM48249.1"/>
    <property type="molecule type" value="Genomic_DNA"/>
</dbReference>
<dbReference type="InterPro" id="IPR053845">
    <property type="entry name" value="DUF6927"/>
</dbReference>
<accession>A0A6B8KKX6</accession>
<name>A0A6B8KKX6_9HYPH</name>
<keyword evidence="3" id="KW-1185">Reference proteome</keyword>
<reference evidence="2 3" key="1">
    <citation type="submission" date="2019-11" db="EMBL/GenBank/DDBJ databases">
        <title>The genome sequence of Methylocystis heyeri.</title>
        <authorList>
            <person name="Oshkin I.Y."/>
            <person name="Miroshnikov K."/>
            <person name="Dedysh S.N."/>
        </authorList>
    </citation>
    <scope>NUCLEOTIDE SEQUENCE [LARGE SCALE GENOMIC DNA]</scope>
    <source>
        <strain evidence="2 3">H2</strain>
        <plasmid evidence="2 3">unnamed1</plasmid>
    </source>
</reference>
<feature type="domain" description="DUF6927" evidence="1">
    <location>
        <begin position="106"/>
        <end position="185"/>
    </location>
</feature>
<dbReference type="RefSeq" id="WP_136498132.1">
    <property type="nucleotide sequence ID" value="NZ_CP046053.1"/>
</dbReference>
<dbReference type="Proteomes" id="UP000309061">
    <property type="component" value="Plasmid unnamed1"/>
</dbReference>
<dbReference type="Pfam" id="PF21992">
    <property type="entry name" value="DUF6927"/>
    <property type="match status" value="1"/>
</dbReference>
<gene>
    <name evidence="2" type="ORF">H2LOC_020900</name>
</gene>
<proteinExistence type="predicted"/>
<dbReference type="AlphaFoldDB" id="A0A6B8KKX6"/>
<sequence length="199" mass="22655">MGWLYMQSLKGHSGPRQYLDAQFTFERPEATSKVLRSALVGMRVYYAAVEQIRTASGEREVWALICLVRYNPRDPEGYIFGYKDIEESMGPHECDCPETILDLLTPTDRPYAQQWRARCLVSAAARRARAAKPKPRAGQVIVFDEPLSFSDGRSFDRLEVVANPRSHRTALFRAPGSSCLYRIPNIKSRSYRLVEPPPT</sequence>
<protein>
    <recommendedName>
        <fullName evidence="1">DUF6927 domain-containing protein</fullName>
    </recommendedName>
</protein>
<dbReference type="KEGG" id="mhey:H2LOC_020900"/>
<keyword evidence="2" id="KW-0614">Plasmid</keyword>
<evidence type="ECO:0000259" key="1">
    <source>
        <dbReference type="Pfam" id="PF21992"/>
    </source>
</evidence>
<dbReference type="OrthoDB" id="6874909at2"/>